<evidence type="ECO:0000256" key="11">
    <source>
        <dbReference type="SAM" id="Phobius"/>
    </source>
</evidence>
<evidence type="ECO:0000256" key="8">
    <source>
        <dbReference type="ARBA" id="ARBA00023136"/>
    </source>
</evidence>
<evidence type="ECO:0000256" key="10">
    <source>
        <dbReference type="SAM" id="MobiDB-lite"/>
    </source>
</evidence>
<keyword evidence="5" id="KW-0997">Cell inner membrane</keyword>
<dbReference type="SUPFAM" id="SSF48452">
    <property type="entry name" value="TPR-like"/>
    <property type="match status" value="1"/>
</dbReference>
<dbReference type="InterPro" id="IPR010817">
    <property type="entry name" value="HemY_N"/>
</dbReference>
<proteinExistence type="predicted"/>
<organism evidence="13 14">
    <name type="scientific">Advenella kashmirensis (strain DSM 17095 / LMG 22695 / WT001)</name>
    <name type="common">Tetrathiobacter kashmirensis</name>
    <dbReference type="NCBI Taxonomy" id="1036672"/>
    <lineage>
        <taxon>Bacteria</taxon>
        <taxon>Pseudomonadati</taxon>
        <taxon>Pseudomonadota</taxon>
        <taxon>Betaproteobacteria</taxon>
        <taxon>Burkholderiales</taxon>
        <taxon>Alcaligenaceae</taxon>
    </lineage>
</organism>
<comment type="function">
    <text evidence="1">Involved in a late step of protoheme IX synthesis.</text>
</comment>
<dbReference type="EMBL" id="CP003555">
    <property type="protein sequence ID" value="AFK62418.1"/>
    <property type="molecule type" value="Genomic_DNA"/>
</dbReference>
<feature type="region of interest" description="Disordered" evidence="10">
    <location>
        <begin position="408"/>
        <end position="475"/>
    </location>
</feature>
<dbReference type="KEGG" id="aka:TKWG_10900"/>
<feature type="transmembrane region" description="Helical" evidence="11">
    <location>
        <begin position="38"/>
        <end position="59"/>
    </location>
</feature>
<dbReference type="STRING" id="1036672.TKWG_10900"/>
<dbReference type="InterPro" id="IPR011990">
    <property type="entry name" value="TPR-like_helical_dom_sf"/>
</dbReference>
<dbReference type="OrthoDB" id="7053339at2"/>
<keyword evidence="8 11" id="KW-0472">Membrane</keyword>
<evidence type="ECO:0000256" key="7">
    <source>
        <dbReference type="ARBA" id="ARBA00022989"/>
    </source>
</evidence>
<gene>
    <name evidence="13" type="ordered locus">TKWG_10900</name>
</gene>
<accession>I3UBN0</accession>
<feature type="domain" description="HemY N-terminal" evidence="12">
    <location>
        <begin position="26"/>
        <end position="134"/>
    </location>
</feature>
<evidence type="ECO:0000313" key="13">
    <source>
        <dbReference type="EMBL" id="AFK62418.1"/>
    </source>
</evidence>
<keyword evidence="14" id="KW-1185">Reference proteome</keyword>
<evidence type="ECO:0000259" key="12">
    <source>
        <dbReference type="Pfam" id="PF07219"/>
    </source>
</evidence>
<keyword evidence="6 11" id="KW-0812">Transmembrane</keyword>
<evidence type="ECO:0000256" key="1">
    <source>
        <dbReference type="ARBA" id="ARBA00002962"/>
    </source>
</evidence>
<dbReference type="AlphaFoldDB" id="I3UBN0"/>
<dbReference type="GO" id="GO:0042168">
    <property type="term" value="P:heme metabolic process"/>
    <property type="evidence" value="ECO:0007669"/>
    <property type="project" value="InterPro"/>
</dbReference>
<evidence type="ECO:0000256" key="5">
    <source>
        <dbReference type="ARBA" id="ARBA00022519"/>
    </source>
</evidence>
<evidence type="ECO:0000256" key="2">
    <source>
        <dbReference type="ARBA" id="ARBA00004429"/>
    </source>
</evidence>
<evidence type="ECO:0000256" key="9">
    <source>
        <dbReference type="ARBA" id="ARBA00023244"/>
    </source>
</evidence>
<dbReference type="HOGENOM" id="CLU_037501_0_0_4"/>
<dbReference type="Proteomes" id="UP000005267">
    <property type="component" value="Chromosome"/>
</dbReference>
<keyword evidence="4" id="KW-1003">Cell membrane</keyword>
<evidence type="ECO:0000256" key="3">
    <source>
        <dbReference type="ARBA" id="ARBA00004744"/>
    </source>
</evidence>
<dbReference type="GO" id="GO:0006779">
    <property type="term" value="P:porphyrin-containing compound biosynthetic process"/>
    <property type="evidence" value="ECO:0007669"/>
    <property type="project" value="UniProtKB-KW"/>
</dbReference>
<comment type="pathway">
    <text evidence="3">Porphyrin-containing compound metabolism; protoheme biosynthesis.</text>
</comment>
<protein>
    <submittedName>
        <fullName evidence="13">HemY, N-terminal domain-containing protein</fullName>
    </submittedName>
</protein>
<feature type="compositionally biased region" description="Basic and acidic residues" evidence="10">
    <location>
        <begin position="411"/>
        <end position="438"/>
    </location>
</feature>
<dbReference type="RefSeq" id="WP_014750509.1">
    <property type="nucleotide sequence ID" value="NC_017964.1"/>
</dbReference>
<dbReference type="NCBIfam" id="TIGR00540">
    <property type="entry name" value="TPR_hemY_coli"/>
    <property type="match status" value="1"/>
</dbReference>
<name>I3UBN0_ADVKW</name>
<keyword evidence="9" id="KW-0627">Porphyrin biosynthesis</keyword>
<evidence type="ECO:0000256" key="6">
    <source>
        <dbReference type="ARBA" id="ARBA00022692"/>
    </source>
</evidence>
<dbReference type="UniPathway" id="UPA00252"/>
<sequence>MRTSLKLLVLFAVAVAAALLLRDSSGYFMVVTGDERRTVSLAAGLVFIVIAFFVFYLIFRFIGVLMDAPTRWRDWNQRRHTRKDYDLLERGWVELLEGRSSPAEKDLTRLLNRSRDSGRQALASLAAAKAAHNQSRYAERDALLLTAQAKAQGNPRMQDAATTIRAEMLLEQGESKQALALLEPLAKAGGANQDHIQKLLLRGYKQIGNQDKLLQVARALNKKGTIDSFEGQRLIEHAGAAVMKATTRDSWTNTWKSFSASEKAMPLIALAAAEKAQAAGQSDTAGQILEASLREHIDARLLNAYVQCPAEQVNARLTKAQQWLEKDENNPDLLNALGFLCLAAQLWGQAERYLTRSLKLREDPRTHTLLGALYDRLGKPAEAVKHWRFASASISMLPTVAGEKYLPAADTRMDPDGPPDRKRADQQIEQEHADEASEKTIYAKRPEADDEYFDSAPIPGIGADELNENRNHEKP</sequence>
<evidence type="ECO:0000313" key="14">
    <source>
        <dbReference type="Proteomes" id="UP000005267"/>
    </source>
</evidence>
<dbReference type="Gene3D" id="1.25.40.10">
    <property type="entry name" value="Tetratricopeptide repeat domain"/>
    <property type="match status" value="1"/>
</dbReference>
<reference evidence="13 14" key="1">
    <citation type="journal article" date="2011" name="J. Bacteriol.">
        <title>Whole-genome shotgun sequencing of the sulfur-oxidizing chemoautotroph Tetrathiobacter kashmirensis.</title>
        <authorList>
            <person name="Ghosh W."/>
            <person name="George A."/>
            <person name="Agarwal A."/>
            <person name="Raj P."/>
            <person name="Alam M."/>
            <person name="Pyne P."/>
            <person name="Das Gupta S.K."/>
        </authorList>
    </citation>
    <scope>NUCLEOTIDE SEQUENCE [LARGE SCALE GENOMIC DNA]</scope>
    <source>
        <strain evidence="13 14">WT001</strain>
    </source>
</reference>
<evidence type="ECO:0000256" key="4">
    <source>
        <dbReference type="ARBA" id="ARBA00022475"/>
    </source>
</evidence>
<keyword evidence="7 11" id="KW-1133">Transmembrane helix</keyword>
<dbReference type="GO" id="GO:0005886">
    <property type="term" value="C:plasma membrane"/>
    <property type="evidence" value="ECO:0007669"/>
    <property type="project" value="UniProtKB-SubCell"/>
</dbReference>
<reference evidence="14" key="2">
    <citation type="journal article" date="2013" name="PLoS ONE">
        <title>Genome implosion elicits host-confinement in Alcaligenaceae: evidence from the comparative genomics of Tetrathiobacter kashmirensis, a pathogen in the making.</title>
        <authorList>
            <person name="Ghosh W."/>
            <person name="Alam M."/>
            <person name="Roy C."/>
            <person name="Pyne P."/>
            <person name="George A."/>
            <person name="Chakraborty R."/>
            <person name="Majumder S."/>
            <person name="Agarwal A."/>
            <person name="Chakraborty S."/>
            <person name="Majumdar S."/>
            <person name="Gupta S.K."/>
        </authorList>
    </citation>
    <scope>NUCLEOTIDE SEQUENCE [LARGE SCALE GENOMIC DNA]</scope>
    <source>
        <strain evidence="14">WT001</strain>
    </source>
</reference>
<dbReference type="InterPro" id="IPR005254">
    <property type="entry name" value="Heme_biosyn_assoc_TPR_pro"/>
</dbReference>
<comment type="subcellular location">
    <subcellularLocation>
        <location evidence="2">Cell inner membrane</location>
        <topology evidence="2">Multi-pass membrane protein</topology>
    </subcellularLocation>
</comment>
<dbReference type="Pfam" id="PF07219">
    <property type="entry name" value="HemY_N"/>
    <property type="match status" value="1"/>
</dbReference>